<reference evidence="2" key="1">
    <citation type="submission" date="2020-09" db="EMBL/GenBank/DDBJ databases">
        <title>New species isolated from human feces.</title>
        <authorList>
            <person name="Kitahara M."/>
            <person name="Shigeno Y."/>
            <person name="Shime M."/>
            <person name="Matsumoto Y."/>
            <person name="Nakamura S."/>
            <person name="Motooka D."/>
            <person name="Fukuoka S."/>
            <person name="Nishikawa H."/>
            <person name="Benno Y."/>
        </authorList>
    </citation>
    <scope>NUCLEOTIDE SEQUENCE</scope>
    <source>
        <strain evidence="2">MM59</strain>
        <plasmid evidence="2">pMM59_01</plasmid>
    </source>
</reference>
<gene>
    <name evidence="2" type="ORF">MM59RIKEN_30210</name>
</gene>
<organism evidence="2 3">
    <name type="scientific">Pusillibacter faecalis</name>
    <dbReference type="NCBI Taxonomy" id="2714358"/>
    <lineage>
        <taxon>Bacteria</taxon>
        <taxon>Bacillati</taxon>
        <taxon>Bacillota</taxon>
        <taxon>Clostridia</taxon>
        <taxon>Eubacteriales</taxon>
        <taxon>Oscillospiraceae</taxon>
        <taxon>Pusillibacter</taxon>
    </lineage>
</organism>
<geneLocation type="plasmid" evidence="2 3">
    <name>pMM59_01</name>
</geneLocation>
<keyword evidence="1" id="KW-1133">Transmembrane helix</keyword>
<feature type="transmembrane region" description="Helical" evidence="1">
    <location>
        <begin position="6"/>
        <end position="24"/>
    </location>
</feature>
<dbReference type="AlphaFoldDB" id="A0A810QIF8"/>
<evidence type="ECO:0000256" key="1">
    <source>
        <dbReference type="SAM" id="Phobius"/>
    </source>
</evidence>
<sequence>MLFALISMISLYIILIIALVVVAQKKNSASGHAREHAGSFRFYTR</sequence>
<protein>
    <submittedName>
        <fullName evidence="2">Uncharacterized protein</fullName>
    </submittedName>
</protein>
<keyword evidence="1" id="KW-0812">Transmembrane</keyword>
<evidence type="ECO:0000313" key="2">
    <source>
        <dbReference type="EMBL" id="BCK85702.1"/>
    </source>
</evidence>
<dbReference type="EMBL" id="AP023421">
    <property type="protein sequence ID" value="BCK85702.1"/>
    <property type="molecule type" value="Genomic_DNA"/>
</dbReference>
<dbReference type="KEGG" id="pfaa:MM59RIKEN_30210"/>
<dbReference type="Proteomes" id="UP000679848">
    <property type="component" value="Plasmid pMM59_01"/>
</dbReference>
<keyword evidence="3" id="KW-1185">Reference proteome</keyword>
<name>A0A810QIF8_9FIRM</name>
<evidence type="ECO:0000313" key="3">
    <source>
        <dbReference type="Proteomes" id="UP000679848"/>
    </source>
</evidence>
<proteinExistence type="predicted"/>
<accession>A0A810QIF8</accession>
<keyword evidence="1" id="KW-0472">Membrane</keyword>
<keyword evidence="2" id="KW-0614">Plasmid</keyword>